<dbReference type="AlphaFoldDB" id="A0A0F9FSM8"/>
<dbReference type="GO" id="GO:0004748">
    <property type="term" value="F:ribonucleoside-diphosphate reductase activity, thioredoxin disulfide as acceptor"/>
    <property type="evidence" value="ECO:0007669"/>
    <property type="project" value="TreeGrafter"/>
</dbReference>
<dbReference type="EMBL" id="LAZR01020353">
    <property type="protein sequence ID" value="KKL89198.1"/>
    <property type="molecule type" value="Genomic_DNA"/>
</dbReference>
<keyword evidence="3" id="KW-0560">Oxidoreductase</keyword>
<dbReference type="Gene3D" id="3.20.70.20">
    <property type="match status" value="1"/>
</dbReference>
<evidence type="ECO:0000259" key="5">
    <source>
        <dbReference type="Pfam" id="PF02867"/>
    </source>
</evidence>
<keyword evidence="2" id="KW-0846">Cobalamin</keyword>
<feature type="non-terminal residue" evidence="6">
    <location>
        <position position="528"/>
    </location>
</feature>
<organism evidence="6">
    <name type="scientific">marine sediment metagenome</name>
    <dbReference type="NCBI Taxonomy" id="412755"/>
    <lineage>
        <taxon>unclassified sequences</taxon>
        <taxon>metagenomes</taxon>
        <taxon>ecological metagenomes</taxon>
    </lineage>
</organism>
<sequence length="528" mass="60216">MGRYTANTYFVNSAHEDIARSRYYLKDDTGAVVEQDIFESFTRVNNYIYQNDLQEKRDLAQRLCEDKKIMYAGRPLAQAGTGIKNMFNCFVLGIGDSREEISEAQRIHFHIQAHGGGTGINFSSLRPSGSWCKGANARSSGPEGFITAMGYLSSNIQQGGNRSGANMGILNDKHPGLLKFITKKSRSNWENLRKFAVITDESKFKQWQWSNPYPWQTFNVSVAISDDFMRQAKRQMKKEWKLGWNGVDWPLWDFELLMQDRLPNGETIDTTIPITVCAPDEEIAFHEAQNQVPFRNAENLTLLNGPYHLTAYDWFRRICTNAWEDGCPGIFFEDKARAYHNGEYFNPLDALNPCAEQVLPPWSVCCLSSLVLPEFIQADGEIDWEGLKEAIFTLVRSLNWITLLNETGVDKIDENAQRERRIGLGTIGMHEALIRMSMRGDRDYVYSQDSGRAMAKKILKFIKHTAYEASIDMAKEIGPFPAYDFEKFKQSKFIQQLLKERPDLEEELRIHGIANVTILTQAPTGTTG</sequence>
<feature type="domain" description="Ribonucleotide reductase large subunit C-terminal" evidence="5">
    <location>
        <begin position="88"/>
        <end position="527"/>
    </location>
</feature>
<evidence type="ECO:0000256" key="3">
    <source>
        <dbReference type="ARBA" id="ARBA00023002"/>
    </source>
</evidence>
<dbReference type="SUPFAM" id="SSF51998">
    <property type="entry name" value="PFL-like glycyl radical enzymes"/>
    <property type="match status" value="1"/>
</dbReference>
<evidence type="ECO:0000256" key="4">
    <source>
        <dbReference type="ARBA" id="ARBA00023285"/>
    </source>
</evidence>
<evidence type="ECO:0000313" key="6">
    <source>
        <dbReference type="EMBL" id="KKL89198.1"/>
    </source>
</evidence>
<dbReference type="InterPro" id="IPR050862">
    <property type="entry name" value="RdRp_reductase_class-2"/>
</dbReference>
<name>A0A0F9FSM8_9ZZZZ</name>
<dbReference type="PANTHER" id="PTHR43371:SF1">
    <property type="entry name" value="RIBONUCLEOSIDE-DIPHOSPHATE REDUCTASE"/>
    <property type="match status" value="1"/>
</dbReference>
<keyword evidence="4" id="KW-0170">Cobalt</keyword>
<dbReference type="GO" id="GO:0031419">
    <property type="term" value="F:cobalamin binding"/>
    <property type="evidence" value="ECO:0007669"/>
    <property type="project" value="UniProtKB-KW"/>
</dbReference>
<proteinExistence type="predicted"/>
<gene>
    <name evidence="6" type="ORF">LCGC14_1917080</name>
</gene>
<dbReference type="PANTHER" id="PTHR43371">
    <property type="entry name" value="VITAMIN B12-DEPENDENT RIBONUCLEOTIDE REDUCTASE"/>
    <property type="match status" value="1"/>
</dbReference>
<protein>
    <recommendedName>
        <fullName evidence="5">Ribonucleotide reductase large subunit C-terminal domain-containing protein</fullName>
    </recommendedName>
</protein>
<accession>A0A0F9FSM8</accession>
<evidence type="ECO:0000256" key="1">
    <source>
        <dbReference type="ARBA" id="ARBA00001922"/>
    </source>
</evidence>
<dbReference type="Pfam" id="PF02867">
    <property type="entry name" value="Ribonuc_red_lgC"/>
    <property type="match status" value="1"/>
</dbReference>
<dbReference type="PRINTS" id="PR01183">
    <property type="entry name" value="RIBORDTASEM1"/>
</dbReference>
<comment type="cofactor">
    <cofactor evidence="1">
        <name>adenosylcob(III)alamin</name>
        <dbReference type="ChEBI" id="CHEBI:18408"/>
    </cofactor>
</comment>
<evidence type="ECO:0000256" key="2">
    <source>
        <dbReference type="ARBA" id="ARBA00022628"/>
    </source>
</evidence>
<comment type="caution">
    <text evidence="6">The sequence shown here is derived from an EMBL/GenBank/DDBJ whole genome shotgun (WGS) entry which is preliminary data.</text>
</comment>
<reference evidence="6" key="1">
    <citation type="journal article" date="2015" name="Nature">
        <title>Complex archaea that bridge the gap between prokaryotes and eukaryotes.</title>
        <authorList>
            <person name="Spang A."/>
            <person name="Saw J.H."/>
            <person name="Jorgensen S.L."/>
            <person name="Zaremba-Niedzwiedzka K."/>
            <person name="Martijn J."/>
            <person name="Lind A.E."/>
            <person name="van Eijk R."/>
            <person name="Schleper C."/>
            <person name="Guy L."/>
            <person name="Ettema T.J."/>
        </authorList>
    </citation>
    <scope>NUCLEOTIDE SEQUENCE</scope>
</reference>
<dbReference type="InterPro" id="IPR000788">
    <property type="entry name" value="RNR_lg_C"/>
</dbReference>